<dbReference type="Pfam" id="PF04909">
    <property type="entry name" value="Amidohydro_2"/>
    <property type="match status" value="1"/>
</dbReference>
<sequence length="290" mass="31279">MIIDAHVQLWTADSLWTAAARHTRVRRDHDVDALRASLAESEVDACVLVEAGPGTSADTTRCLEIAAWTPWAVGVVGWAPLTDPDLGDIIDKHRAEPGGQHLVALQERVYELDEGFLDRPGTRAGLTAVAECGLAIELAVRAEQLPSVARLAEAMPGARIVLQQMGSPWVTGGAEGLAEWQHGIAPVAACANVRAKLSGLVTLAHWDRWSVDDLRPYVDHAVEVFGARRLMFGSDWPTSELAATYPESLRAIASLLGGLHRDVFAETAVSTYQLELGDVRPAGPRPLEPR</sequence>
<evidence type="ECO:0000259" key="2">
    <source>
        <dbReference type="Pfam" id="PF04909"/>
    </source>
</evidence>
<dbReference type="GO" id="GO:0016787">
    <property type="term" value="F:hydrolase activity"/>
    <property type="evidence" value="ECO:0007669"/>
    <property type="project" value="InterPro"/>
</dbReference>
<organism evidence="3 4">
    <name type="scientific">Catellatospora bangladeshensis</name>
    <dbReference type="NCBI Taxonomy" id="310355"/>
    <lineage>
        <taxon>Bacteria</taxon>
        <taxon>Bacillati</taxon>
        <taxon>Actinomycetota</taxon>
        <taxon>Actinomycetes</taxon>
        <taxon>Micromonosporales</taxon>
        <taxon>Micromonosporaceae</taxon>
        <taxon>Catellatospora</taxon>
    </lineage>
</organism>
<dbReference type="InterPro" id="IPR052350">
    <property type="entry name" value="Metallo-dep_Lactonases"/>
</dbReference>
<evidence type="ECO:0000313" key="4">
    <source>
        <dbReference type="Proteomes" id="UP000601223"/>
    </source>
</evidence>
<dbReference type="Proteomes" id="UP000601223">
    <property type="component" value="Unassembled WGS sequence"/>
</dbReference>
<reference evidence="3 4" key="1">
    <citation type="submission" date="2021-01" db="EMBL/GenBank/DDBJ databases">
        <title>Whole genome shotgun sequence of Catellatospora bangladeshensis NBRC 107357.</title>
        <authorList>
            <person name="Komaki H."/>
            <person name="Tamura T."/>
        </authorList>
    </citation>
    <scope>NUCLEOTIDE SEQUENCE [LARGE SCALE GENOMIC DNA]</scope>
    <source>
        <strain evidence="3 4">NBRC 107357</strain>
    </source>
</reference>
<dbReference type="AlphaFoldDB" id="A0A8J3JJH9"/>
<dbReference type="InterPro" id="IPR032466">
    <property type="entry name" value="Metal_Hydrolase"/>
</dbReference>
<dbReference type="Gene3D" id="3.20.20.140">
    <property type="entry name" value="Metal-dependent hydrolases"/>
    <property type="match status" value="1"/>
</dbReference>
<dbReference type="InterPro" id="IPR006680">
    <property type="entry name" value="Amidohydro-rel"/>
</dbReference>
<comment type="similarity">
    <text evidence="1">Belongs to the metallo-dependent hydrolases superfamily.</text>
</comment>
<dbReference type="PANTHER" id="PTHR43569:SF2">
    <property type="entry name" value="AMIDOHYDROLASE-RELATED DOMAIN-CONTAINING PROTEIN"/>
    <property type="match status" value="1"/>
</dbReference>
<proteinExistence type="inferred from homology"/>
<name>A0A8J3JJH9_9ACTN</name>
<feature type="domain" description="Amidohydrolase-related" evidence="2">
    <location>
        <begin position="3"/>
        <end position="268"/>
    </location>
</feature>
<keyword evidence="4" id="KW-1185">Reference proteome</keyword>
<gene>
    <name evidence="3" type="ORF">Cba03nite_73050</name>
</gene>
<comment type="caution">
    <text evidence="3">The sequence shown here is derived from an EMBL/GenBank/DDBJ whole genome shotgun (WGS) entry which is preliminary data.</text>
</comment>
<evidence type="ECO:0000256" key="1">
    <source>
        <dbReference type="ARBA" id="ARBA00038310"/>
    </source>
</evidence>
<evidence type="ECO:0000313" key="3">
    <source>
        <dbReference type="EMBL" id="GIF85956.1"/>
    </source>
</evidence>
<dbReference type="SUPFAM" id="SSF51556">
    <property type="entry name" value="Metallo-dependent hydrolases"/>
    <property type="match status" value="1"/>
</dbReference>
<dbReference type="EMBL" id="BONF01000055">
    <property type="protein sequence ID" value="GIF85956.1"/>
    <property type="molecule type" value="Genomic_DNA"/>
</dbReference>
<accession>A0A8J3JJH9</accession>
<dbReference type="PANTHER" id="PTHR43569">
    <property type="entry name" value="AMIDOHYDROLASE"/>
    <property type="match status" value="1"/>
</dbReference>
<protein>
    <submittedName>
        <fullName evidence="3">Amidohydrolase</fullName>
    </submittedName>
</protein>